<dbReference type="PANTHER" id="PTHR19848">
    <property type="entry name" value="WD40 REPEAT PROTEIN"/>
    <property type="match status" value="1"/>
</dbReference>
<gene>
    <name evidence="4" type="ORF">HYDPIDRAFT_71823</name>
</gene>
<dbReference type="AlphaFoldDB" id="A0A0C9UXU9"/>
<dbReference type="SUPFAM" id="SSF50978">
    <property type="entry name" value="WD40 repeat-like"/>
    <property type="match status" value="1"/>
</dbReference>
<evidence type="ECO:0000256" key="3">
    <source>
        <dbReference type="PROSITE-ProRule" id="PRU00221"/>
    </source>
</evidence>
<dbReference type="PANTHER" id="PTHR19848:SF8">
    <property type="entry name" value="F-BOX AND WD REPEAT DOMAIN CONTAINING 7"/>
    <property type="match status" value="1"/>
</dbReference>
<evidence type="ECO:0000313" key="5">
    <source>
        <dbReference type="Proteomes" id="UP000053820"/>
    </source>
</evidence>
<feature type="non-terminal residue" evidence="4">
    <location>
        <position position="1"/>
    </location>
</feature>
<keyword evidence="2" id="KW-0677">Repeat</keyword>
<evidence type="ECO:0000256" key="1">
    <source>
        <dbReference type="ARBA" id="ARBA00022574"/>
    </source>
</evidence>
<evidence type="ECO:0008006" key="6">
    <source>
        <dbReference type="Google" id="ProtNLM"/>
    </source>
</evidence>
<dbReference type="Proteomes" id="UP000053820">
    <property type="component" value="Unassembled WGS sequence"/>
</dbReference>
<accession>A0A0C9UXU9</accession>
<organism evidence="4 5">
    <name type="scientific">Hydnomerulius pinastri MD-312</name>
    <dbReference type="NCBI Taxonomy" id="994086"/>
    <lineage>
        <taxon>Eukaryota</taxon>
        <taxon>Fungi</taxon>
        <taxon>Dikarya</taxon>
        <taxon>Basidiomycota</taxon>
        <taxon>Agaricomycotina</taxon>
        <taxon>Agaricomycetes</taxon>
        <taxon>Agaricomycetidae</taxon>
        <taxon>Boletales</taxon>
        <taxon>Boletales incertae sedis</taxon>
        <taxon>Leucogyrophana</taxon>
    </lineage>
</organism>
<dbReference type="InterPro" id="IPR015943">
    <property type="entry name" value="WD40/YVTN_repeat-like_dom_sf"/>
</dbReference>
<reference evidence="4 5" key="1">
    <citation type="submission" date="2014-04" db="EMBL/GenBank/DDBJ databases">
        <title>Evolutionary Origins and Diversification of the Mycorrhizal Mutualists.</title>
        <authorList>
            <consortium name="DOE Joint Genome Institute"/>
            <consortium name="Mycorrhizal Genomics Consortium"/>
            <person name="Kohler A."/>
            <person name="Kuo A."/>
            <person name="Nagy L.G."/>
            <person name="Floudas D."/>
            <person name="Copeland A."/>
            <person name="Barry K.W."/>
            <person name="Cichocki N."/>
            <person name="Veneault-Fourrey C."/>
            <person name="LaButti K."/>
            <person name="Lindquist E.A."/>
            <person name="Lipzen A."/>
            <person name="Lundell T."/>
            <person name="Morin E."/>
            <person name="Murat C."/>
            <person name="Riley R."/>
            <person name="Ohm R."/>
            <person name="Sun H."/>
            <person name="Tunlid A."/>
            <person name="Henrissat B."/>
            <person name="Grigoriev I.V."/>
            <person name="Hibbett D.S."/>
            <person name="Martin F."/>
        </authorList>
    </citation>
    <scope>NUCLEOTIDE SEQUENCE [LARGE SCALE GENOMIC DNA]</scope>
    <source>
        <strain evidence="4 5">MD-312</strain>
    </source>
</reference>
<protein>
    <recommendedName>
        <fullName evidence="6">WD40 repeat-like protein</fullName>
    </recommendedName>
</protein>
<sequence length="181" mass="19225">SVAYSHDGDSIVSASDDQVVRFWDALSGRPKWAPFERHGEPVVVAGFILGSTTVVSLSRDGVVLVWHGHTGEIILEFEVTLGGGAIAALSDDGKKLLTVHIYAITIWDCETGQVVSTINHEAPPVMCGSFSPDASRAVLGLGDGRLCTWDVSTHELDAPLEGHDESPVHVAWSPDAKTIAS</sequence>
<feature type="repeat" description="WD" evidence="3">
    <location>
        <begin position="1"/>
        <end position="24"/>
    </location>
</feature>
<dbReference type="PROSITE" id="PS50294">
    <property type="entry name" value="WD_REPEATS_REGION"/>
    <property type="match status" value="1"/>
</dbReference>
<dbReference type="Gene3D" id="2.130.10.10">
    <property type="entry name" value="YVTN repeat-like/Quinoprotein amine dehydrogenase"/>
    <property type="match status" value="1"/>
</dbReference>
<name>A0A0C9UXU9_9AGAM</name>
<keyword evidence="1 3" id="KW-0853">WD repeat</keyword>
<dbReference type="SMART" id="SM00320">
    <property type="entry name" value="WD40"/>
    <property type="match status" value="2"/>
</dbReference>
<dbReference type="HOGENOM" id="CLU_000288_57_18_1"/>
<evidence type="ECO:0000256" key="2">
    <source>
        <dbReference type="ARBA" id="ARBA00022737"/>
    </source>
</evidence>
<keyword evidence="5" id="KW-1185">Reference proteome</keyword>
<dbReference type="EMBL" id="KN840077">
    <property type="protein sequence ID" value="KIJ57864.1"/>
    <property type="molecule type" value="Genomic_DNA"/>
</dbReference>
<feature type="non-terminal residue" evidence="4">
    <location>
        <position position="181"/>
    </location>
</feature>
<dbReference type="InterPro" id="IPR036322">
    <property type="entry name" value="WD40_repeat_dom_sf"/>
</dbReference>
<dbReference type="PROSITE" id="PS50082">
    <property type="entry name" value="WD_REPEATS_2"/>
    <property type="match status" value="1"/>
</dbReference>
<evidence type="ECO:0000313" key="4">
    <source>
        <dbReference type="EMBL" id="KIJ57864.1"/>
    </source>
</evidence>
<dbReference type="Pfam" id="PF00400">
    <property type="entry name" value="WD40"/>
    <property type="match status" value="2"/>
</dbReference>
<proteinExistence type="predicted"/>
<dbReference type="InterPro" id="IPR001680">
    <property type="entry name" value="WD40_rpt"/>
</dbReference>
<dbReference type="OrthoDB" id="2685005at2759"/>